<dbReference type="PROSITE" id="PS51318">
    <property type="entry name" value="TAT"/>
    <property type="match status" value="1"/>
</dbReference>
<keyword evidence="2" id="KW-0813">Transport</keyword>
<keyword evidence="4" id="KW-1185">Reference proteome</keyword>
<evidence type="ECO:0000313" key="3">
    <source>
        <dbReference type="EMBL" id="SFC25921.1"/>
    </source>
</evidence>
<dbReference type="Pfam" id="PF01547">
    <property type="entry name" value="SBP_bac_1"/>
    <property type="match status" value="1"/>
</dbReference>
<proteinExistence type="inferred from homology"/>
<dbReference type="InterPro" id="IPR006311">
    <property type="entry name" value="TAT_signal"/>
</dbReference>
<dbReference type="InterPro" id="IPR006059">
    <property type="entry name" value="SBP"/>
</dbReference>
<evidence type="ECO:0000256" key="1">
    <source>
        <dbReference type="ARBA" id="ARBA00008520"/>
    </source>
</evidence>
<gene>
    <name evidence="3" type="ORF">SAMN05444422_106106</name>
</gene>
<dbReference type="SUPFAM" id="SSF53850">
    <property type="entry name" value="Periplasmic binding protein-like II"/>
    <property type="match status" value="1"/>
</dbReference>
<protein>
    <submittedName>
        <fullName evidence="3">Carbohydrate ABC transporter substrate-binding protein, CUT1 family</fullName>
    </submittedName>
</protein>
<evidence type="ECO:0000313" key="4">
    <source>
        <dbReference type="Proteomes" id="UP000199161"/>
    </source>
</evidence>
<dbReference type="EMBL" id="FOKW01000006">
    <property type="protein sequence ID" value="SFC25921.1"/>
    <property type="molecule type" value="Genomic_DNA"/>
</dbReference>
<organism evidence="3 4">
    <name type="scientific">Natronobacterium haloterrestre</name>
    <name type="common">Halobiforma haloterrestris</name>
    <dbReference type="NCBI Taxonomy" id="148448"/>
    <lineage>
        <taxon>Archaea</taxon>
        <taxon>Methanobacteriati</taxon>
        <taxon>Methanobacteriota</taxon>
        <taxon>Stenosarchaea group</taxon>
        <taxon>Halobacteria</taxon>
        <taxon>Halobacteriales</taxon>
        <taxon>Natrialbaceae</taxon>
        <taxon>Natronobacterium</taxon>
    </lineage>
</organism>
<dbReference type="Gene3D" id="3.40.190.10">
    <property type="entry name" value="Periplasmic binding protein-like II"/>
    <property type="match status" value="2"/>
</dbReference>
<accession>A0A1I1HPX2</accession>
<name>A0A1I1HPX2_NATHA</name>
<dbReference type="Proteomes" id="UP000199161">
    <property type="component" value="Unassembled WGS sequence"/>
</dbReference>
<sequence length="422" mass="45827">MTEPNGQFDRRTVLRGMGGGAVGLAGVGIGVAGSAAAQEALTVTGVWTGGEEEDFLAVVDYVEDQTGIDITYQPRDTEAILTGTLMDYEAGVATADIVVMPSPARIQSDAERGHLAAMGDVWDPDEFATDADQVSADGEIYAAPFKMDLKPGFWYRQSFFEDNGLEEPEDYDEFLDLLEEIDGVSGVEAPIASGNGDGWPLSDVTEGFIIRQENGGQLQRGLVDGDTQFTDERVVAAFEEIQDLLQAGYFSEVRDFGVQYEFFWENETPLYFMGSWTPAFEAIQDPDDLGYFMIPGAEAMVAAENWFTVPQYSENVEAARTAVETFVSAEGQQVWAERGGFIASNAQVPDEAYDVEIMGDLADRADEVDLVPDLDDTVGDPFQSEFWASLTGLWARPDQDVTSLVDSLADLLQESVADGGGL</sequence>
<dbReference type="PANTHER" id="PTHR43649:SF29">
    <property type="entry name" value="OSMOPROTECTIVE COMPOUNDS-BINDING PROTEIN GGTB"/>
    <property type="match status" value="1"/>
</dbReference>
<dbReference type="PANTHER" id="PTHR43649">
    <property type="entry name" value="ARABINOSE-BINDING PROTEIN-RELATED"/>
    <property type="match status" value="1"/>
</dbReference>
<dbReference type="RefSeq" id="WP_394327718.1">
    <property type="nucleotide sequence ID" value="NZ_FOKW01000006.1"/>
</dbReference>
<dbReference type="AlphaFoldDB" id="A0A1I1HPX2"/>
<dbReference type="InterPro" id="IPR050490">
    <property type="entry name" value="Bact_solute-bd_prot1"/>
</dbReference>
<evidence type="ECO:0000256" key="2">
    <source>
        <dbReference type="ARBA" id="ARBA00022448"/>
    </source>
</evidence>
<comment type="similarity">
    <text evidence="1">Belongs to the bacterial solute-binding protein 1 family.</text>
</comment>
<reference evidence="4" key="1">
    <citation type="submission" date="2016-10" db="EMBL/GenBank/DDBJ databases">
        <authorList>
            <person name="Varghese N."/>
            <person name="Submissions S."/>
        </authorList>
    </citation>
    <scope>NUCLEOTIDE SEQUENCE [LARGE SCALE GENOMIC DNA]</scope>
    <source>
        <strain evidence="4">DSM 13078</strain>
    </source>
</reference>